<feature type="domain" description="DUF4240" evidence="1">
    <location>
        <begin position="1"/>
        <end position="137"/>
    </location>
</feature>
<evidence type="ECO:0000313" key="3">
    <source>
        <dbReference type="Proteomes" id="UP001599542"/>
    </source>
</evidence>
<protein>
    <submittedName>
        <fullName evidence="2">DUF4240 domain-containing protein</fullName>
    </submittedName>
</protein>
<reference evidence="2 3" key="1">
    <citation type="submission" date="2024-09" db="EMBL/GenBank/DDBJ databases">
        <title>The Natural Products Discovery Center: Release of the First 8490 Sequenced Strains for Exploring Actinobacteria Biosynthetic Diversity.</title>
        <authorList>
            <person name="Kalkreuter E."/>
            <person name="Kautsar S.A."/>
            <person name="Yang D."/>
            <person name="Bader C.D."/>
            <person name="Teijaro C.N."/>
            <person name="Fluegel L."/>
            <person name="Davis C.M."/>
            <person name="Simpson J.R."/>
            <person name="Lauterbach L."/>
            <person name="Steele A.D."/>
            <person name="Gui C."/>
            <person name="Meng S."/>
            <person name="Li G."/>
            <person name="Viehrig K."/>
            <person name="Ye F."/>
            <person name="Su P."/>
            <person name="Kiefer A.F."/>
            <person name="Nichols A."/>
            <person name="Cepeda A.J."/>
            <person name="Yan W."/>
            <person name="Fan B."/>
            <person name="Jiang Y."/>
            <person name="Adhikari A."/>
            <person name="Zheng C.-J."/>
            <person name="Schuster L."/>
            <person name="Cowan T.M."/>
            <person name="Smanski M.J."/>
            <person name="Chevrette M.G."/>
            <person name="De Carvalho L.P.S."/>
            <person name="Shen B."/>
        </authorList>
    </citation>
    <scope>NUCLEOTIDE SEQUENCE [LARGE SCALE GENOMIC DNA]</scope>
    <source>
        <strain evidence="2 3">NPDC058753</strain>
    </source>
</reference>
<sequence length="187" mass="20835">MDTDGFWALVESSAAGGPACERAERLTARLAGLPLPEVLEFQLRLDEVRAPLDTPGTLAVAEVVLRGWVSDDSLWYFYVWLVGLGRDAHRSAVHDPDALADHPAFRLLAALPYAQWDDHDFPEWETLNYCAHYAYEQLTGEEDGLEEALEAIGHDSPCNAEFDEPVWTPEQRAARLPRLTALFADAT</sequence>
<organism evidence="2 3">
    <name type="scientific">Kitasatospora phosalacinea</name>
    <dbReference type="NCBI Taxonomy" id="2065"/>
    <lineage>
        <taxon>Bacteria</taxon>
        <taxon>Bacillati</taxon>
        <taxon>Actinomycetota</taxon>
        <taxon>Actinomycetes</taxon>
        <taxon>Kitasatosporales</taxon>
        <taxon>Streptomycetaceae</taxon>
        <taxon>Kitasatospora</taxon>
    </lineage>
</organism>
<dbReference type="Pfam" id="PF14024">
    <property type="entry name" value="DUF4240"/>
    <property type="match status" value="1"/>
</dbReference>
<accession>A0ABW6GV93</accession>
<evidence type="ECO:0000259" key="1">
    <source>
        <dbReference type="Pfam" id="PF14024"/>
    </source>
</evidence>
<proteinExistence type="predicted"/>
<dbReference type="EMBL" id="JBHYPX010000099">
    <property type="protein sequence ID" value="MFE1356696.1"/>
    <property type="molecule type" value="Genomic_DNA"/>
</dbReference>
<comment type="caution">
    <text evidence="2">The sequence shown here is derived from an EMBL/GenBank/DDBJ whole genome shotgun (WGS) entry which is preliminary data.</text>
</comment>
<dbReference type="RefSeq" id="WP_380330764.1">
    <property type="nucleotide sequence ID" value="NZ_JBHYPW010000072.1"/>
</dbReference>
<dbReference type="Proteomes" id="UP001599542">
    <property type="component" value="Unassembled WGS sequence"/>
</dbReference>
<name>A0ABW6GV93_9ACTN</name>
<keyword evidence="3" id="KW-1185">Reference proteome</keyword>
<evidence type="ECO:0000313" key="2">
    <source>
        <dbReference type="EMBL" id="MFE1356696.1"/>
    </source>
</evidence>
<dbReference type="InterPro" id="IPR025334">
    <property type="entry name" value="DUF4240"/>
</dbReference>
<gene>
    <name evidence="2" type="ORF">ACFW6T_32455</name>
</gene>